<sequence length="215" mass="25528">MEKSEDEEMFEKVLEMEPRNVEALKVVVYGKMRRGQTKEAVKYVERLIDIEPEQVEWRLLEALCYEMMGQLSKAKTLFKEILIERPLLLRALHVISLKRDATDRWMQRLEHGTVEPFQSVLLSEVFVGELEEALKKFQDLVSDNPRDFRPYLCQGIIYSLLGRKEAAAEHFETYQSLVPDEFPQRIFLDDVVLEAKTKSREWFQEEFQPEFSYKK</sequence>
<dbReference type="AlphaFoldDB" id="A0A172CDE8"/>
<proteinExistence type="evidence at transcript level"/>
<organism evidence="3">
    <name type="scientific">Populus tomentosa</name>
    <name type="common">Chinese white poplar</name>
    <dbReference type="NCBI Taxonomy" id="118781"/>
    <lineage>
        <taxon>Eukaryota</taxon>
        <taxon>Viridiplantae</taxon>
        <taxon>Streptophyta</taxon>
        <taxon>Embryophyta</taxon>
        <taxon>Tracheophyta</taxon>
        <taxon>Spermatophyta</taxon>
        <taxon>Magnoliopsida</taxon>
        <taxon>eudicotyledons</taxon>
        <taxon>Gunneridae</taxon>
        <taxon>Pentapetalae</taxon>
        <taxon>rosids</taxon>
        <taxon>fabids</taxon>
        <taxon>Malpighiales</taxon>
        <taxon>Salicaceae</taxon>
        <taxon>Saliceae</taxon>
        <taxon>Populus</taxon>
    </lineage>
</organism>
<protein>
    <submittedName>
        <fullName evidence="3">Tetratricopeptide repeat-like superfamily protein isoform 1</fullName>
    </submittedName>
</protein>
<keyword evidence="1" id="KW-0677">Repeat</keyword>
<dbReference type="Pfam" id="PF14559">
    <property type="entry name" value="TPR_19"/>
    <property type="match status" value="1"/>
</dbReference>
<dbReference type="PANTHER" id="PTHR44858:SF1">
    <property type="entry name" value="UDP-N-ACETYLGLUCOSAMINE--PEPTIDE N-ACETYLGLUCOSAMINYLTRANSFERASE SPINDLY-RELATED"/>
    <property type="match status" value="1"/>
</dbReference>
<keyword evidence="2" id="KW-0802">TPR repeat</keyword>
<name>A0A172CDE8_POPTO</name>
<evidence type="ECO:0000313" key="3">
    <source>
        <dbReference type="EMBL" id="AKT94837.1"/>
    </source>
</evidence>
<dbReference type="EMBL" id="KT164708">
    <property type="protein sequence ID" value="AKT94837.1"/>
    <property type="molecule type" value="mRNA"/>
</dbReference>
<dbReference type="PANTHER" id="PTHR44858">
    <property type="entry name" value="TETRATRICOPEPTIDE REPEAT PROTEIN 6"/>
    <property type="match status" value="1"/>
</dbReference>
<evidence type="ECO:0000256" key="2">
    <source>
        <dbReference type="ARBA" id="ARBA00022803"/>
    </source>
</evidence>
<dbReference type="InterPro" id="IPR050498">
    <property type="entry name" value="Ycf3"/>
</dbReference>
<dbReference type="Pfam" id="PF13432">
    <property type="entry name" value="TPR_16"/>
    <property type="match status" value="1"/>
</dbReference>
<evidence type="ECO:0000256" key="1">
    <source>
        <dbReference type="ARBA" id="ARBA00022737"/>
    </source>
</evidence>
<dbReference type="SUPFAM" id="SSF48452">
    <property type="entry name" value="TPR-like"/>
    <property type="match status" value="1"/>
</dbReference>
<dbReference type="Gene3D" id="1.25.40.10">
    <property type="entry name" value="Tetratricopeptide repeat domain"/>
    <property type="match status" value="2"/>
</dbReference>
<reference evidence="3" key="1">
    <citation type="submission" date="2015-06" db="EMBL/GenBank/DDBJ databases">
        <title>Association study reveal Pto-Wuschela gene regulatory network.</title>
        <authorList>
            <person name="Zhang D."/>
            <person name="Yang X."/>
        </authorList>
    </citation>
    <scope>NUCLEOTIDE SEQUENCE</scope>
</reference>
<dbReference type="InterPro" id="IPR011990">
    <property type="entry name" value="TPR-like_helical_dom_sf"/>
</dbReference>
<accession>A0A172CDE8</accession>